<keyword evidence="7" id="KW-0479">Metal-binding</keyword>
<dbReference type="PRINTS" id="PR00747">
    <property type="entry name" value="GLYHDRLASE47"/>
</dbReference>
<evidence type="ECO:0000313" key="11">
    <source>
        <dbReference type="EMBL" id="GAX24075.1"/>
    </source>
</evidence>
<dbReference type="SUPFAM" id="SSF48225">
    <property type="entry name" value="Seven-hairpin glycosidases"/>
    <property type="match status" value="1"/>
</dbReference>
<name>A0A1Z5KD61_FISSO</name>
<proteinExistence type="inferred from homology"/>
<keyword evidence="4 9" id="KW-0378">Hydrolase</keyword>
<comment type="caution">
    <text evidence="11">The sequence shown here is derived from an EMBL/GenBank/DDBJ whole genome shotgun (WGS) entry which is preliminary data.</text>
</comment>
<protein>
    <recommendedName>
        <fullName evidence="9">alpha-1,2-Mannosidase</fullName>
        <ecNumber evidence="9">3.2.1.-</ecNumber>
    </recommendedName>
</protein>
<evidence type="ECO:0000256" key="10">
    <source>
        <dbReference type="SAM" id="Phobius"/>
    </source>
</evidence>
<dbReference type="GO" id="GO:0000139">
    <property type="term" value="C:Golgi membrane"/>
    <property type="evidence" value="ECO:0007669"/>
    <property type="project" value="TreeGrafter"/>
</dbReference>
<dbReference type="PANTHER" id="PTHR11742:SF6">
    <property type="entry name" value="MANNOSYL-OLIGOSACCHARIDE ALPHA-1,2-MANNOSIDASE IA-RELATED"/>
    <property type="match status" value="1"/>
</dbReference>
<keyword evidence="7" id="KW-0106">Calcium</keyword>
<dbReference type="GO" id="GO:0005783">
    <property type="term" value="C:endoplasmic reticulum"/>
    <property type="evidence" value="ECO:0007669"/>
    <property type="project" value="TreeGrafter"/>
</dbReference>
<evidence type="ECO:0000256" key="4">
    <source>
        <dbReference type="ARBA" id="ARBA00022801"/>
    </source>
</evidence>
<keyword evidence="9 11" id="KW-0326">Glycosidase</keyword>
<dbReference type="EMBL" id="BDSP01000206">
    <property type="protein sequence ID" value="GAX24075.1"/>
    <property type="molecule type" value="Genomic_DNA"/>
</dbReference>
<evidence type="ECO:0000256" key="2">
    <source>
        <dbReference type="ARBA" id="ARBA00004922"/>
    </source>
</evidence>
<dbReference type="GO" id="GO:0005509">
    <property type="term" value="F:calcium ion binding"/>
    <property type="evidence" value="ECO:0007669"/>
    <property type="project" value="InterPro"/>
</dbReference>
<feature type="active site" description="Proton donor" evidence="6">
    <location>
        <position position="551"/>
    </location>
</feature>
<dbReference type="InterPro" id="IPR036026">
    <property type="entry name" value="Seven-hairpin_glycosidases"/>
</dbReference>
<feature type="binding site" evidence="7">
    <location>
        <position position="662"/>
    </location>
    <ligand>
        <name>Ca(2+)</name>
        <dbReference type="ChEBI" id="CHEBI:29108"/>
    </ligand>
</feature>
<dbReference type="GO" id="GO:0004571">
    <property type="term" value="F:mannosyl-oligosaccharide 1,2-alpha-mannosidase activity"/>
    <property type="evidence" value="ECO:0007669"/>
    <property type="project" value="InterPro"/>
</dbReference>
<organism evidence="11 12">
    <name type="scientific">Fistulifera solaris</name>
    <name type="common">Oleaginous diatom</name>
    <dbReference type="NCBI Taxonomy" id="1519565"/>
    <lineage>
        <taxon>Eukaryota</taxon>
        <taxon>Sar</taxon>
        <taxon>Stramenopiles</taxon>
        <taxon>Ochrophyta</taxon>
        <taxon>Bacillariophyta</taxon>
        <taxon>Bacillariophyceae</taxon>
        <taxon>Bacillariophycidae</taxon>
        <taxon>Naviculales</taxon>
        <taxon>Naviculaceae</taxon>
        <taxon>Fistulifera</taxon>
    </lineage>
</organism>
<evidence type="ECO:0000256" key="7">
    <source>
        <dbReference type="PIRSR" id="PIRSR601382-2"/>
    </source>
</evidence>
<evidence type="ECO:0000256" key="6">
    <source>
        <dbReference type="PIRSR" id="PIRSR601382-1"/>
    </source>
</evidence>
<dbReference type="Gene3D" id="1.50.10.10">
    <property type="match status" value="1"/>
</dbReference>
<evidence type="ECO:0000256" key="3">
    <source>
        <dbReference type="ARBA" id="ARBA00007658"/>
    </source>
</evidence>
<feature type="active site" description="Proton donor" evidence="6">
    <location>
        <position position="291"/>
    </location>
</feature>
<comment type="similarity">
    <text evidence="3 9">Belongs to the glycosyl hydrolase 47 family.</text>
</comment>
<evidence type="ECO:0000256" key="9">
    <source>
        <dbReference type="RuleBase" id="RU361193"/>
    </source>
</evidence>
<keyword evidence="10" id="KW-1133">Transmembrane helix</keyword>
<keyword evidence="12" id="KW-1185">Reference proteome</keyword>
<dbReference type="FunFam" id="1.50.10.10:FF:000055">
    <property type="entry name" value="alpha-1,2-Mannosidase"/>
    <property type="match status" value="1"/>
</dbReference>
<keyword evidence="10" id="KW-0812">Transmembrane</keyword>
<comment type="cofactor">
    <cofactor evidence="1 7">
        <name>Ca(2+)</name>
        <dbReference type="ChEBI" id="CHEBI:29108"/>
    </cofactor>
</comment>
<evidence type="ECO:0000256" key="5">
    <source>
        <dbReference type="ARBA" id="ARBA00023157"/>
    </source>
</evidence>
<evidence type="ECO:0000256" key="1">
    <source>
        <dbReference type="ARBA" id="ARBA00001913"/>
    </source>
</evidence>
<dbReference type="Proteomes" id="UP000198406">
    <property type="component" value="Unassembled WGS sequence"/>
</dbReference>
<dbReference type="EC" id="3.2.1.-" evidence="9"/>
<dbReference type="OrthoDB" id="8118055at2759"/>
<feature type="transmembrane region" description="Helical" evidence="10">
    <location>
        <begin position="74"/>
        <end position="95"/>
    </location>
</feature>
<dbReference type="GO" id="GO:0005975">
    <property type="term" value="P:carbohydrate metabolic process"/>
    <property type="evidence" value="ECO:0007669"/>
    <property type="project" value="InterPro"/>
</dbReference>
<dbReference type="PANTHER" id="PTHR11742">
    <property type="entry name" value="MANNOSYL-OLIGOSACCHARIDE ALPHA-1,2-MANNOSIDASE-RELATED"/>
    <property type="match status" value="1"/>
</dbReference>
<dbReference type="InParanoid" id="A0A1Z5KD61"/>
<evidence type="ECO:0000313" key="12">
    <source>
        <dbReference type="Proteomes" id="UP000198406"/>
    </source>
</evidence>
<feature type="active site" evidence="6">
    <location>
        <position position="575"/>
    </location>
</feature>
<gene>
    <name evidence="11" type="ORF">FisN_9Hh326</name>
</gene>
<keyword evidence="10" id="KW-0472">Membrane</keyword>
<dbReference type="Pfam" id="PF01532">
    <property type="entry name" value="Glyco_hydro_47"/>
    <property type="match status" value="1"/>
</dbReference>
<dbReference type="InterPro" id="IPR050749">
    <property type="entry name" value="Glycosyl_Hydrolase_47"/>
</dbReference>
<dbReference type="AlphaFoldDB" id="A0A1Z5KD61"/>
<evidence type="ECO:0000256" key="8">
    <source>
        <dbReference type="PIRSR" id="PIRSR601382-3"/>
    </source>
</evidence>
<keyword evidence="5 8" id="KW-1015">Disulfide bond</keyword>
<sequence>MIVIHQSSKQRKHAENETITSLKDSNRCMSCHSQPFLLTVLSVLLRMRRSGTPSLRRRRGTGNSSDASLLRKSLLLLLSIAVVLSIGLLLLLFTVPPTPTTHSVFRERQLPGTNNAIKQVLLTEAIPGVDLNAVNGPPPEPLAINTNPYDTPPTQLYPYPLIPVAEEYDAHTQFVPPGGHRYTEYTTGGTPYVMTDEIKAASDAVARSRRVHIKRAMQHAWNGYTTYAFGADEIMPQSKRPSNNWGGQGITLIDALDTLWLMDMKDEFWKGRDWVRDHLSHDNIGSVSTFETTIRDLGGLLSAYDWSGDATFLEHALDLGKRLIKAFDGSQTGLPTGKVNLKNGQRGHVSWSGGNTILAEFGSIQIENRYLSKMSGEREFADKTEYVFEVLHELSTPNGLYPYFFSDPGKTPVQSGKDGRPLPHFSNDKLTFGAMGDSVYEYMLKMWLQGGKTEPMYREMYDKAMEGMHNELEQKTTPSGLTYVADKNNKHMDYKMDHLACFLGGLLALGAYTDPLGLESERAQRDLRTGKALTYTCYQMYARMNTGISPEFIQANPGSDFQIGSGAPHYLLRPEAVESMFILNHLTGDPVYREWGWEIYQAVERYCKTEIGYGELSNVADVNGIPRDKTESFFFAELLKYLYLLQDPDTEIDLLNKHVFNTEAHPTRIFPVIDADNLAASK</sequence>
<comment type="pathway">
    <text evidence="2">Protein modification; protein glycosylation.</text>
</comment>
<feature type="disulfide bond" evidence="8">
    <location>
        <begin position="501"/>
        <end position="537"/>
    </location>
</feature>
<feature type="active site" evidence="6">
    <location>
        <position position="437"/>
    </location>
</feature>
<accession>A0A1Z5KD61</accession>
<dbReference type="InterPro" id="IPR012341">
    <property type="entry name" value="6hp_glycosidase-like_sf"/>
</dbReference>
<reference evidence="11 12" key="1">
    <citation type="journal article" date="2015" name="Plant Cell">
        <title>Oil accumulation by the oleaginous diatom Fistulifera solaris as revealed by the genome and transcriptome.</title>
        <authorList>
            <person name="Tanaka T."/>
            <person name="Maeda Y."/>
            <person name="Veluchamy A."/>
            <person name="Tanaka M."/>
            <person name="Abida H."/>
            <person name="Marechal E."/>
            <person name="Bowler C."/>
            <person name="Muto M."/>
            <person name="Sunaga Y."/>
            <person name="Tanaka M."/>
            <person name="Yoshino T."/>
            <person name="Taniguchi T."/>
            <person name="Fukuda Y."/>
            <person name="Nemoto M."/>
            <person name="Matsumoto M."/>
            <person name="Wong P.S."/>
            <person name="Aburatani S."/>
            <person name="Fujibuchi W."/>
        </authorList>
    </citation>
    <scope>NUCLEOTIDE SEQUENCE [LARGE SCALE GENOMIC DNA]</scope>
    <source>
        <strain evidence="11 12">JPCC DA0580</strain>
    </source>
</reference>
<dbReference type="InterPro" id="IPR001382">
    <property type="entry name" value="Glyco_hydro_47"/>
</dbReference>